<dbReference type="Proteomes" id="UP000186218">
    <property type="component" value="Unassembled WGS sequence"/>
</dbReference>
<dbReference type="STRING" id="1344003.SAMN05445060_2306"/>
<reference evidence="3 4" key="1">
    <citation type="submission" date="2017-01" db="EMBL/GenBank/DDBJ databases">
        <authorList>
            <person name="Mah S.A."/>
            <person name="Swanson W.J."/>
            <person name="Moy G.W."/>
            <person name="Vacquier V.D."/>
        </authorList>
    </citation>
    <scope>NUCLEOTIDE SEQUENCE [LARGE SCALE GENOMIC DNA]</scope>
    <source>
        <strain evidence="3 4">CPCC 203464</strain>
    </source>
</reference>
<feature type="chain" id="PRO_5012455952" evidence="2">
    <location>
        <begin position="31"/>
        <end position="163"/>
    </location>
</feature>
<dbReference type="RefSeq" id="WP_076479607.1">
    <property type="nucleotide sequence ID" value="NZ_FTNT01000006.1"/>
</dbReference>
<sequence>MWTRNTSSALVSAVVLAVGASLLLAPSASARPVTPDPVQLPNGVSSPGNRTEHPLTPPFSPVQVPRPIVTGGDGVSRVVVYRAYPFLAPWLHTAIGRNPWEVQGAARLTFVDPIGGRTVVVNPNGHCDFTDGRSVGPGTPLRPIVVDTGGFAVTIEPRLHRPG</sequence>
<organism evidence="3 4">
    <name type="scientific">Williamsia sterculiae</name>
    <dbReference type="NCBI Taxonomy" id="1344003"/>
    <lineage>
        <taxon>Bacteria</taxon>
        <taxon>Bacillati</taxon>
        <taxon>Actinomycetota</taxon>
        <taxon>Actinomycetes</taxon>
        <taxon>Mycobacteriales</taxon>
        <taxon>Nocardiaceae</taxon>
        <taxon>Williamsia</taxon>
    </lineage>
</organism>
<evidence type="ECO:0000313" key="4">
    <source>
        <dbReference type="Proteomes" id="UP000186218"/>
    </source>
</evidence>
<feature type="region of interest" description="Disordered" evidence="1">
    <location>
        <begin position="34"/>
        <end position="62"/>
    </location>
</feature>
<feature type="signal peptide" evidence="2">
    <location>
        <begin position="1"/>
        <end position="30"/>
    </location>
</feature>
<evidence type="ECO:0000256" key="2">
    <source>
        <dbReference type="SAM" id="SignalP"/>
    </source>
</evidence>
<accession>A0A1N7FV12</accession>
<proteinExistence type="predicted"/>
<gene>
    <name evidence="3" type="ORF">SAMN05445060_2306</name>
</gene>
<evidence type="ECO:0000313" key="3">
    <source>
        <dbReference type="EMBL" id="SIS04127.1"/>
    </source>
</evidence>
<protein>
    <submittedName>
        <fullName evidence="3">Uncharacterized protein</fullName>
    </submittedName>
</protein>
<dbReference type="OrthoDB" id="4376448at2"/>
<keyword evidence="4" id="KW-1185">Reference proteome</keyword>
<dbReference type="AlphaFoldDB" id="A0A1N7FV12"/>
<keyword evidence="2" id="KW-0732">Signal</keyword>
<evidence type="ECO:0000256" key="1">
    <source>
        <dbReference type="SAM" id="MobiDB-lite"/>
    </source>
</evidence>
<dbReference type="EMBL" id="FTNT01000006">
    <property type="protein sequence ID" value="SIS04127.1"/>
    <property type="molecule type" value="Genomic_DNA"/>
</dbReference>
<name>A0A1N7FV12_9NOCA</name>